<dbReference type="SUPFAM" id="SSF53756">
    <property type="entry name" value="UDP-Glycosyltransferase/glycogen phosphorylase"/>
    <property type="match status" value="1"/>
</dbReference>
<dbReference type="SUPFAM" id="SSF48452">
    <property type="entry name" value="TPR-like"/>
    <property type="match status" value="1"/>
</dbReference>
<dbReference type="InterPro" id="IPR029489">
    <property type="entry name" value="OGT/SEC/SPY_C"/>
</dbReference>
<keyword evidence="7" id="KW-1185">Reference proteome</keyword>
<evidence type="ECO:0000256" key="4">
    <source>
        <dbReference type="ARBA" id="ARBA00022803"/>
    </source>
</evidence>
<dbReference type="EMBL" id="JAMOIM010000008">
    <property type="protein sequence ID" value="MCW6509147.1"/>
    <property type="molecule type" value="Genomic_DNA"/>
</dbReference>
<dbReference type="Pfam" id="PF13844">
    <property type="entry name" value="Glyco_transf_41"/>
    <property type="match status" value="2"/>
</dbReference>
<dbReference type="RefSeq" id="WP_282585509.1">
    <property type="nucleotide sequence ID" value="NZ_JAMOIM010000008.1"/>
</dbReference>
<organism evidence="6 7">
    <name type="scientific">Lichenifustis flavocetrariae</name>
    <dbReference type="NCBI Taxonomy" id="2949735"/>
    <lineage>
        <taxon>Bacteria</taxon>
        <taxon>Pseudomonadati</taxon>
        <taxon>Pseudomonadota</taxon>
        <taxon>Alphaproteobacteria</taxon>
        <taxon>Hyphomicrobiales</taxon>
        <taxon>Lichenihabitantaceae</taxon>
        <taxon>Lichenifustis</taxon>
    </lineage>
</organism>
<keyword evidence="2 6" id="KW-0808">Transferase</keyword>
<evidence type="ECO:0000313" key="6">
    <source>
        <dbReference type="EMBL" id="MCW6509147.1"/>
    </source>
</evidence>
<evidence type="ECO:0000259" key="5">
    <source>
        <dbReference type="Pfam" id="PF13844"/>
    </source>
</evidence>
<evidence type="ECO:0000256" key="3">
    <source>
        <dbReference type="ARBA" id="ARBA00022737"/>
    </source>
</evidence>
<feature type="domain" description="O-GlcNAc transferase C-terminal" evidence="5">
    <location>
        <begin position="234"/>
        <end position="377"/>
    </location>
</feature>
<comment type="pathway">
    <text evidence="1">Protein modification; protein glycosylation.</text>
</comment>
<dbReference type="Gene3D" id="3.40.50.11380">
    <property type="match status" value="1"/>
</dbReference>
<dbReference type="InterPro" id="IPR011990">
    <property type="entry name" value="TPR-like_helical_dom_sf"/>
</dbReference>
<protein>
    <submittedName>
        <fullName evidence="6">Glycosyl transferase</fullName>
    </submittedName>
</protein>
<dbReference type="GO" id="GO:0016740">
    <property type="term" value="F:transferase activity"/>
    <property type="evidence" value="ECO:0007669"/>
    <property type="project" value="UniProtKB-KW"/>
</dbReference>
<proteinExistence type="predicted"/>
<reference evidence="6" key="1">
    <citation type="submission" date="2022-05" db="EMBL/GenBank/DDBJ databases">
        <authorList>
            <person name="Pankratov T."/>
        </authorList>
    </citation>
    <scope>NUCLEOTIDE SEQUENCE</scope>
    <source>
        <strain evidence="6">BP6-180914</strain>
    </source>
</reference>
<keyword evidence="3" id="KW-0677">Repeat</keyword>
<evidence type="ECO:0000256" key="1">
    <source>
        <dbReference type="ARBA" id="ARBA00004922"/>
    </source>
</evidence>
<gene>
    <name evidence="6" type="ORF">M8523_14045</name>
</gene>
<dbReference type="PANTHER" id="PTHR44998">
    <property type="match status" value="1"/>
</dbReference>
<feature type="domain" description="O-GlcNAc transferase C-terminal" evidence="5">
    <location>
        <begin position="398"/>
        <end position="581"/>
    </location>
</feature>
<dbReference type="AlphaFoldDB" id="A0AA41Z4K6"/>
<evidence type="ECO:0000313" key="7">
    <source>
        <dbReference type="Proteomes" id="UP001165667"/>
    </source>
</evidence>
<name>A0AA41Z4K6_9HYPH</name>
<accession>A0AA41Z4K6</accession>
<keyword evidence="4" id="KW-0802">TPR repeat</keyword>
<comment type="caution">
    <text evidence="6">The sequence shown here is derived from an EMBL/GenBank/DDBJ whole genome shotgun (WGS) entry which is preliminary data.</text>
</comment>
<dbReference type="Proteomes" id="UP001165667">
    <property type="component" value="Unassembled WGS sequence"/>
</dbReference>
<sequence>MDVGAFQNLSIGELFGLAEITKRSGQPSAVIDLYKMWIACHEDDPLLYAAYFNYGTSLNEAPDTAGAIIAFRESARLKPDFHQAQLSLGLALEKTGQNGPAIRHWLAVAEDLVAVNAESLTHKIMALENTGRVLEGLDQDGPAEDALRRRLELARDDKVIQHWIALRMRQCRWPVLTPFDRITRRDLLAGISPLSLATLVDDPLFQLANACHYNKALVGRVTPMEPPPPPVPGSKTRLRVGYVSSDMREHAVGFSIVETLELHDRNRFVIHAYYCGISRDDPTKARTKAAVDHWTDISGLSDEAAAQKIRDDGIDILIDLNGYTKDARTRVFALRPAPIAVNWFGFPATMGSPYHHFILADSQTVPDGHERYFSETVLRLPCYQPNDRKRVVASQSPSRQNEHLPDDAIVYCCLNGLQKLTEATFTLWMKILEQVPHSVLWLLGGTPETQGRLRDWANARGIAPDRLVFAQKTTNPQHVARYQLADLFLDNSPYGAHTTAADALWMGVPVLTHPGRGFASRVCASLVTAAGMPDLVCESTETYVARAVELGQDRDLLASLKERLRDGRDTCLLFDTPRLVSHLERAFQDMWAMYEAGTLPPPDLTNLDVYHQIALNMDIETAQGMSQADYEALYREKRAEWNRAFPLPPDARVAIP</sequence>
<evidence type="ECO:0000256" key="2">
    <source>
        <dbReference type="ARBA" id="ARBA00022679"/>
    </source>
</evidence>
<dbReference type="Gene3D" id="3.40.50.2000">
    <property type="entry name" value="Glycogen Phosphorylase B"/>
    <property type="match status" value="1"/>
</dbReference>
<dbReference type="PANTHER" id="PTHR44998:SF1">
    <property type="entry name" value="UDP-N-ACETYLGLUCOSAMINE--PEPTIDE N-ACETYLGLUCOSAMINYLTRANSFERASE 110 KDA SUBUNIT"/>
    <property type="match status" value="1"/>
</dbReference>
<dbReference type="Gene3D" id="1.25.40.10">
    <property type="entry name" value="Tetratricopeptide repeat domain"/>
    <property type="match status" value="1"/>
</dbReference>